<dbReference type="PANTHER" id="PTHR48169">
    <property type="entry name" value="DED DOMAIN-CONTAINING PROTEIN"/>
    <property type="match status" value="1"/>
</dbReference>
<sequence>MEAVVFDSYRILTKEVALGLSLENIKIIKFLIRDVGKGVLEKIITGTDLVQLLEERCMLSAENVEQLSKLLQLAGRNDLDKNVQQYVESAISRNLSNHGYYGLHGMHVTANYEETNDYHLLCEHMSRNNSVILKEKFVIELKGMTEKEAVRFLNADDSSMEKAKELARR</sequence>
<dbReference type="InterPro" id="IPR011029">
    <property type="entry name" value="DEATH-like_dom_sf"/>
</dbReference>
<dbReference type="AlphaFoldDB" id="A0A8S3TS85"/>
<dbReference type="GO" id="GO:0006915">
    <property type="term" value="P:apoptotic process"/>
    <property type="evidence" value="ECO:0007669"/>
    <property type="project" value="UniProtKB-KW"/>
</dbReference>
<dbReference type="EMBL" id="CAJPWZ010002204">
    <property type="protein sequence ID" value="CAG2233316.1"/>
    <property type="molecule type" value="Genomic_DNA"/>
</dbReference>
<reference evidence="3" key="1">
    <citation type="submission" date="2021-03" db="EMBL/GenBank/DDBJ databases">
        <authorList>
            <person name="Bekaert M."/>
        </authorList>
    </citation>
    <scope>NUCLEOTIDE SEQUENCE</scope>
</reference>
<protein>
    <recommendedName>
        <fullName evidence="2">DED domain-containing protein</fullName>
    </recommendedName>
</protein>
<dbReference type="PANTHER" id="PTHR48169:SF7">
    <property type="entry name" value="CASPASE 10"/>
    <property type="match status" value="1"/>
</dbReference>
<keyword evidence="1" id="KW-0053">Apoptosis</keyword>
<dbReference type="Pfam" id="PF01335">
    <property type="entry name" value="DED"/>
    <property type="match status" value="1"/>
</dbReference>
<dbReference type="Gene3D" id="1.10.533.10">
    <property type="entry name" value="Death Domain, Fas"/>
    <property type="match status" value="1"/>
</dbReference>
<name>A0A8S3TS85_MYTED</name>
<dbReference type="PROSITE" id="PS50168">
    <property type="entry name" value="DED"/>
    <property type="match status" value="1"/>
</dbReference>
<evidence type="ECO:0000256" key="1">
    <source>
        <dbReference type="ARBA" id="ARBA00022703"/>
    </source>
</evidence>
<dbReference type="Proteomes" id="UP000683360">
    <property type="component" value="Unassembled WGS sequence"/>
</dbReference>
<comment type="caution">
    <text evidence="3">The sequence shown here is derived from an EMBL/GenBank/DDBJ whole genome shotgun (WGS) entry which is preliminary data.</text>
</comment>
<accession>A0A8S3TS85</accession>
<dbReference type="SUPFAM" id="SSF47986">
    <property type="entry name" value="DEATH domain"/>
    <property type="match status" value="1"/>
</dbReference>
<dbReference type="InterPro" id="IPR001875">
    <property type="entry name" value="DED_dom"/>
</dbReference>
<proteinExistence type="predicted"/>
<dbReference type="GO" id="GO:0042981">
    <property type="term" value="P:regulation of apoptotic process"/>
    <property type="evidence" value="ECO:0007669"/>
    <property type="project" value="InterPro"/>
</dbReference>
<organism evidence="3 4">
    <name type="scientific">Mytilus edulis</name>
    <name type="common">Blue mussel</name>
    <dbReference type="NCBI Taxonomy" id="6550"/>
    <lineage>
        <taxon>Eukaryota</taxon>
        <taxon>Metazoa</taxon>
        <taxon>Spiralia</taxon>
        <taxon>Lophotrochozoa</taxon>
        <taxon>Mollusca</taxon>
        <taxon>Bivalvia</taxon>
        <taxon>Autobranchia</taxon>
        <taxon>Pteriomorphia</taxon>
        <taxon>Mytilida</taxon>
        <taxon>Mytiloidea</taxon>
        <taxon>Mytilidae</taxon>
        <taxon>Mytilinae</taxon>
        <taxon>Mytilus</taxon>
    </lineage>
</organism>
<evidence type="ECO:0000259" key="2">
    <source>
        <dbReference type="PROSITE" id="PS50168"/>
    </source>
</evidence>
<dbReference type="SMART" id="SM00031">
    <property type="entry name" value="DED"/>
    <property type="match status" value="1"/>
</dbReference>
<gene>
    <name evidence="3" type="ORF">MEDL_45963</name>
</gene>
<dbReference type="OrthoDB" id="100767at2759"/>
<evidence type="ECO:0000313" key="3">
    <source>
        <dbReference type="EMBL" id="CAG2233316.1"/>
    </source>
</evidence>
<keyword evidence="4" id="KW-1185">Reference proteome</keyword>
<feature type="domain" description="DED" evidence="2">
    <location>
        <begin position="8"/>
        <end position="85"/>
    </location>
</feature>
<evidence type="ECO:0000313" key="4">
    <source>
        <dbReference type="Proteomes" id="UP000683360"/>
    </source>
</evidence>